<sequence>MPGLPCSLPISSTKKPHPQHTTHRQNVLAHKNPNNNPIQRNARDNHAPQNPHPLYANAKLLHGGSVGGRPRTYDITTTSQVRGQKQFRVSLVAYDENHKGAGKVDIDSKVLGKSAVKLSLNLAMEDLLKKTQEELWKD</sequence>
<dbReference type="OrthoDB" id="3772097at2759"/>
<feature type="region of interest" description="Disordered" evidence="1">
    <location>
        <begin position="1"/>
        <end position="52"/>
    </location>
</feature>
<dbReference type="Proteomes" id="UP000799753">
    <property type="component" value="Unassembled WGS sequence"/>
</dbReference>
<accession>A0A6A6S2I4</accession>
<evidence type="ECO:0000256" key="1">
    <source>
        <dbReference type="SAM" id="MobiDB-lite"/>
    </source>
</evidence>
<organism evidence="2 3">
    <name type="scientific">Massarina eburnea CBS 473.64</name>
    <dbReference type="NCBI Taxonomy" id="1395130"/>
    <lineage>
        <taxon>Eukaryota</taxon>
        <taxon>Fungi</taxon>
        <taxon>Dikarya</taxon>
        <taxon>Ascomycota</taxon>
        <taxon>Pezizomycotina</taxon>
        <taxon>Dothideomycetes</taxon>
        <taxon>Pleosporomycetidae</taxon>
        <taxon>Pleosporales</taxon>
        <taxon>Massarineae</taxon>
        <taxon>Massarinaceae</taxon>
        <taxon>Massarina</taxon>
    </lineage>
</organism>
<proteinExistence type="predicted"/>
<evidence type="ECO:0000313" key="3">
    <source>
        <dbReference type="Proteomes" id="UP000799753"/>
    </source>
</evidence>
<evidence type="ECO:0000313" key="2">
    <source>
        <dbReference type="EMBL" id="KAF2641547.1"/>
    </source>
</evidence>
<protein>
    <submittedName>
        <fullName evidence="2">Uncharacterized protein</fullName>
    </submittedName>
</protein>
<dbReference type="AlphaFoldDB" id="A0A6A6S2I4"/>
<reference evidence="2" key="1">
    <citation type="journal article" date="2020" name="Stud. Mycol.">
        <title>101 Dothideomycetes genomes: a test case for predicting lifestyles and emergence of pathogens.</title>
        <authorList>
            <person name="Haridas S."/>
            <person name="Albert R."/>
            <person name="Binder M."/>
            <person name="Bloem J."/>
            <person name="Labutti K."/>
            <person name="Salamov A."/>
            <person name="Andreopoulos B."/>
            <person name="Baker S."/>
            <person name="Barry K."/>
            <person name="Bills G."/>
            <person name="Bluhm B."/>
            <person name="Cannon C."/>
            <person name="Castanera R."/>
            <person name="Culley D."/>
            <person name="Daum C."/>
            <person name="Ezra D."/>
            <person name="Gonzalez J."/>
            <person name="Henrissat B."/>
            <person name="Kuo A."/>
            <person name="Liang C."/>
            <person name="Lipzen A."/>
            <person name="Lutzoni F."/>
            <person name="Magnuson J."/>
            <person name="Mondo S."/>
            <person name="Nolan M."/>
            <person name="Ohm R."/>
            <person name="Pangilinan J."/>
            <person name="Park H.-J."/>
            <person name="Ramirez L."/>
            <person name="Alfaro M."/>
            <person name="Sun H."/>
            <person name="Tritt A."/>
            <person name="Yoshinaga Y."/>
            <person name="Zwiers L.-H."/>
            <person name="Turgeon B."/>
            <person name="Goodwin S."/>
            <person name="Spatafora J."/>
            <person name="Crous P."/>
            <person name="Grigoriev I."/>
        </authorList>
    </citation>
    <scope>NUCLEOTIDE SEQUENCE</scope>
    <source>
        <strain evidence="2">CBS 473.64</strain>
    </source>
</reference>
<feature type="compositionally biased region" description="Basic residues" evidence="1">
    <location>
        <begin position="14"/>
        <end position="23"/>
    </location>
</feature>
<dbReference type="EMBL" id="MU006783">
    <property type="protein sequence ID" value="KAF2641547.1"/>
    <property type="molecule type" value="Genomic_DNA"/>
</dbReference>
<gene>
    <name evidence="2" type="ORF">P280DRAFT_316427</name>
</gene>
<name>A0A6A6S2I4_9PLEO</name>
<keyword evidence="3" id="KW-1185">Reference proteome</keyword>